<evidence type="ECO:0000256" key="5">
    <source>
        <dbReference type="RuleBase" id="RU362066"/>
    </source>
</evidence>
<comment type="subcellular location">
    <subcellularLocation>
        <location evidence="5">Secreted</location>
    </subcellularLocation>
    <subcellularLocation>
        <location evidence="5">Bacterial flagellum</location>
    </subcellularLocation>
</comment>
<dbReference type="PANTHER" id="PTHR30288:SF0">
    <property type="entry name" value="FLAGELLAR HOOK-ASSOCIATED PROTEIN 2"/>
    <property type="match status" value="1"/>
</dbReference>
<feature type="domain" description="Flagellar hook-associated protein 2 N-terminal" evidence="6">
    <location>
        <begin position="10"/>
        <end position="105"/>
    </location>
</feature>
<comment type="similarity">
    <text evidence="1 5">Belongs to the FliD family.</text>
</comment>
<dbReference type="InterPro" id="IPR010809">
    <property type="entry name" value="FliD_C"/>
</dbReference>
<keyword evidence="8" id="KW-0969">Cilium</keyword>
<proteinExistence type="inferred from homology"/>
<dbReference type="RefSeq" id="WP_342112678.1">
    <property type="nucleotide sequence ID" value="NZ_JBCAUN010000001.1"/>
</dbReference>
<evidence type="ECO:0000259" key="7">
    <source>
        <dbReference type="Pfam" id="PF07195"/>
    </source>
</evidence>
<keyword evidence="8" id="KW-0282">Flagellum</keyword>
<accession>A0ABU9W2K2</accession>
<keyword evidence="8" id="KW-0966">Cell projection</keyword>
<keyword evidence="3" id="KW-0175">Coiled coil</keyword>
<evidence type="ECO:0000313" key="8">
    <source>
        <dbReference type="EMBL" id="MEN1946218.1"/>
    </source>
</evidence>
<dbReference type="InterPro" id="IPR040026">
    <property type="entry name" value="FliD"/>
</dbReference>
<evidence type="ECO:0000313" key="9">
    <source>
        <dbReference type="Proteomes" id="UP001425155"/>
    </source>
</evidence>
<evidence type="ECO:0000256" key="1">
    <source>
        <dbReference type="ARBA" id="ARBA00009764"/>
    </source>
</evidence>
<organism evidence="8 9">
    <name type="scientific">Leifsonia stereocauli</name>
    <dbReference type="NCBI Taxonomy" id="3134136"/>
    <lineage>
        <taxon>Bacteria</taxon>
        <taxon>Bacillati</taxon>
        <taxon>Actinomycetota</taxon>
        <taxon>Actinomycetes</taxon>
        <taxon>Micrococcales</taxon>
        <taxon>Microbacteriaceae</taxon>
        <taxon>Leifsonia</taxon>
    </lineage>
</organism>
<sequence>MGISLGGLASGLDTAALITKLMAIEAAPQTLLSARVASTSSTISDLQALNLKFSSLATMAASNRTASSLNGFTASASSSTVTAKAGANAVAGSVDIVIRSVAQGQTSVTAPMTAWPDDPATLTLVAHDGTRTEVTAASTSLEDVASAINKSGAPVTATRVRAGLDVDGNQQYRLQLSSTATGTDAAFGVLRGGTDLLAEPGAAAIRTAQDAEVALWSGTAAEQVVRSSTNTFTGLIGDVDVTVSAASVDPVTVTVARDPAVASTAAKALTDAIKSIFGTIDAKSASSTTTNADGSTTTKLGSFTGDSTVRSARLALASAVSMPIGGASPSQIGISFLKDGSLVFDPEAFSAALAADPAAAQGMLATIAGRVADAATTVSDKYTGRLTTSINGQETVVKSMNEQIESWTRRLDDRRAHLERTYSALEVRMSALNSQSAWLTSQIAALPTTSGSSSK</sequence>
<feature type="domain" description="Flagellar hook-associated protein 2 C-terminal" evidence="7">
    <location>
        <begin position="208"/>
        <end position="434"/>
    </location>
</feature>
<evidence type="ECO:0000256" key="3">
    <source>
        <dbReference type="ARBA" id="ARBA00023054"/>
    </source>
</evidence>
<keyword evidence="4 5" id="KW-0975">Bacterial flagellum</keyword>
<dbReference type="PANTHER" id="PTHR30288">
    <property type="entry name" value="FLAGELLAR CAP/ASSEMBLY PROTEIN FLID"/>
    <property type="match status" value="1"/>
</dbReference>
<keyword evidence="5" id="KW-0964">Secreted</keyword>
<reference evidence="8 9" key="1">
    <citation type="submission" date="2024-03" db="EMBL/GenBank/DDBJ databases">
        <title>YIM 134122 draft genome.</title>
        <authorList>
            <person name="Zuo S."/>
            <person name="Xiong L."/>
        </authorList>
    </citation>
    <scope>NUCLEOTIDE SEQUENCE [LARGE SCALE GENOMIC DNA]</scope>
    <source>
        <strain evidence="8 9">YIM 134122</strain>
    </source>
</reference>
<comment type="caution">
    <text evidence="8">The sequence shown here is derived from an EMBL/GenBank/DDBJ whole genome shotgun (WGS) entry which is preliminary data.</text>
</comment>
<comment type="function">
    <text evidence="5">Required for morphogenesis and for the elongation of the flagellar filament by facilitating polymerization of the flagellin monomers at the tip of growing filament. Forms a capping structure, which prevents flagellin subunits (transported through the central channel of the flagellum) from leaking out without polymerization at the distal end.</text>
</comment>
<dbReference type="EMBL" id="JBCLVG010000001">
    <property type="protein sequence ID" value="MEN1946218.1"/>
    <property type="molecule type" value="Genomic_DNA"/>
</dbReference>
<dbReference type="Pfam" id="PF07195">
    <property type="entry name" value="FliD_C"/>
    <property type="match status" value="1"/>
</dbReference>
<evidence type="ECO:0000256" key="4">
    <source>
        <dbReference type="ARBA" id="ARBA00023143"/>
    </source>
</evidence>
<name>A0ABU9W2K2_9MICO</name>
<dbReference type="InterPro" id="IPR003481">
    <property type="entry name" value="FliD_N"/>
</dbReference>
<evidence type="ECO:0000256" key="2">
    <source>
        <dbReference type="ARBA" id="ARBA00011255"/>
    </source>
</evidence>
<protein>
    <recommendedName>
        <fullName evidence="5">Flagellar hook-associated protein 2</fullName>
        <shortName evidence="5">HAP2</shortName>
    </recommendedName>
    <alternativeName>
        <fullName evidence="5">Flagellar cap protein</fullName>
    </alternativeName>
</protein>
<gene>
    <name evidence="8" type="primary">fliD</name>
    <name evidence="8" type="ORF">WJX64_06665</name>
</gene>
<evidence type="ECO:0000259" key="6">
    <source>
        <dbReference type="Pfam" id="PF02465"/>
    </source>
</evidence>
<dbReference type="Pfam" id="PF02465">
    <property type="entry name" value="FliD_N"/>
    <property type="match status" value="1"/>
</dbReference>
<comment type="subunit">
    <text evidence="2 5">Homopentamer.</text>
</comment>
<keyword evidence="9" id="KW-1185">Reference proteome</keyword>
<dbReference type="Proteomes" id="UP001425155">
    <property type="component" value="Unassembled WGS sequence"/>
</dbReference>